<evidence type="ECO:0000256" key="1">
    <source>
        <dbReference type="ARBA" id="ARBA00022553"/>
    </source>
</evidence>
<feature type="compositionally biased region" description="Acidic residues" evidence="3">
    <location>
        <begin position="104"/>
        <end position="122"/>
    </location>
</feature>
<dbReference type="InterPro" id="IPR019775">
    <property type="entry name" value="WD40_repeat_CS"/>
</dbReference>
<organism evidence="4 5">
    <name type="scientific">Allacma fusca</name>
    <dbReference type="NCBI Taxonomy" id="39272"/>
    <lineage>
        <taxon>Eukaryota</taxon>
        <taxon>Metazoa</taxon>
        <taxon>Ecdysozoa</taxon>
        <taxon>Arthropoda</taxon>
        <taxon>Hexapoda</taxon>
        <taxon>Collembola</taxon>
        <taxon>Symphypleona</taxon>
        <taxon>Sminthuridae</taxon>
        <taxon>Allacma</taxon>
    </lineage>
</organism>
<proteinExistence type="predicted"/>
<dbReference type="PROSITE" id="PS50294">
    <property type="entry name" value="WD_REPEATS_REGION"/>
    <property type="match status" value="1"/>
</dbReference>
<evidence type="ECO:0000313" key="5">
    <source>
        <dbReference type="Proteomes" id="UP000708208"/>
    </source>
</evidence>
<dbReference type="GO" id="GO:0005634">
    <property type="term" value="C:nucleus"/>
    <property type="evidence" value="ECO:0007669"/>
    <property type="project" value="TreeGrafter"/>
</dbReference>
<dbReference type="PANTHER" id="PTHR14091:SF0">
    <property type="entry name" value="PERIODIC TRYPTOPHAN PROTEIN 1 HOMOLOG"/>
    <property type="match status" value="1"/>
</dbReference>
<dbReference type="PROSITE" id="PS00678">
    <property type="entry name" value="WD_REPEATS_1"/>
    <property type="match status" value="2"/>
</dbReference>
<dbReference type="Pfam" id="PF00400">
    <property type="entry name" value="WD40"/>
    <property type="match status" value="2"/>
</dbReference>
<dbReference type="InterPro" id="IPR001680">
    <property type="entry name" value="WD40_rpt"/>
</dbReference>
<feature type="repeat" description="WD" evidence="2">
    <location>
        <begin position="221"/>
        <end position="263"/>
    </location>
</feature>
<keyword evidence="5" id="KW-1185">Reference proteome</keyword>
<gene>
    <name evidence="4" type="ORF">AFUS01_LOCUS11879</name>
</gene>
<name>A0A8J2NR82_9HEXA</name>
<feature type="repeat" description="WD" evidence="2">
    <location>
        <begin position="349"/>
        <end position="391"/>
    </location>
</feature>
<feature type="region of interest" description="Disordered" evidence="3">
    <location>
        <begin position="48"/>
        <end position="127"/>
    </location>
</feature>
<dbReference type="EMBL" id="CAJVCH010092373">
    <property type="protein sequence ID" value="CAG7722762.1"/>
    <property type="molecule type" value="Genomic_DNA"/>
</dbReference>
<comment type="caution">
    <text evidence="4">The sequence shown here is derived from an EMBL/GenBank/DDBJ whole genome shotgun (WGS) entry which is preliminary data.</text>
</comment>
<keyword evidence="2" id="KW-0853">WD repeat</keyword>
<feature type="region of interest" description="Disordered" evidence="3">
    <location>
        <begin position="447"/>
        <end position="524"/>
    </location>
</feature>
<dbReference type="PANTHER" id="PTHR14091">
    <property type="entry name" value="PERIODIC TRYPTOPHAN PROTEIN 1"/>
    <property type="match status" value="1"/>
</dbReference>
<protein>
    <recommendedName>
        <fullName evidence="6">Periodic tryptophan protein 1 homolog</fullName>
    </recommendedName>
</protein>
<feature type="compositionally biased region" description="Basic and acidic residues" evidence="3">
    <location>
        <begin position="48"/>
        <end position="66"/>
    </location>
</feature>
<evidence type="ECO:0008006" key="6">
    <source>
        <dbReference type="Google" id="ProtNLM"/>
    </source>
</evidence>
<evidence type="ECO:0000313" key="4">
    <source>
        <dbReference type="EMBL" id="CAG7722762.1"/>
    </source>
</evidence>
<dbReference type="PROSITE" id="PS50082">
    <property type="entry name" value="WD_REPEATS_2"/>
    <property type="match status" value="2"/>
</dbReference>
<dbReference type="OrthoDB" id="270624at2759"/>
<dbReference type="InterPro" id="IPR044285">
    <property type="entry name" value="PWP1"/>
</dbReference>
<sequence>MDNPNPEAPDFIPCLNFVKRGVAKPRPEKIKATKAELQEIIKEMKLKEAEFEGRPKDEADVVMKGDSEEDSDAEIDDYYGMDNYDDEPTDTASSIPVESLLLQNDDDSGSDDDADSEDEPDEFSVQPRDNLILVGHVDDDVCMLEVYVFNNDRAELFILHDIFLPTYPLAIEWLDFDYKNTENAGHFAAVGSMTPQIDIWDMNVTGCLEPYLSLGGKKAKGIKHKDAVIDLAWNTINRNILASGSADHTVVLWNLADQKPVSKLSVFEEKVQSIKWHPVESSNLLAGSCEGKVRLFDCRSTSTFKTWAFDGEVEKVLWNKFDPLYFFATNDKGMVHYVDIRNPKPVWNLRAHDKEVTGIALSSHCQDLLVTGSMDESVKVWDLKDEKPQLVTNKVMNIGSIYSLTSCPDVPYVFCAGGSKKDNSMYLWDVRESNTVVERFQDRNLESTTNSSLPVTGTLEGETLASSSSGSSPFSTGNAGDGRIQKKNQTVQSLRQESSQNTQTQSNEASTSSSKTNKNKQSKK</sequence>
<dbReference type="Proteomes" id="UP000708208">
    <property type="component" value="Unassembled WGS sequence"/>
</dbReference>
<evidence type="ECO:0000256" key="3">
    <source>
        <dbReference type="SAM" id="MobiDB-lite"/>
    </source>
</evidence>
<dbReference type="SMART" id="SM00320">
    <property type="entry name" value="WD40"/>
    <property type="match status" value="4"/>
</dbReference>
<feature type="compositionally biased region" description="Low complexity" evidence="3">
    <location>
        <begin position="466"/>
        <end position="475"/>
    </location>
</feature>
<dbReference type="AlphaFoldDB" id="A0A8J2NR82"/>
<accession>A0A8J2NR82</accession>
<feature type="compositionally biased region" description="Low complexity" evidence="3">
    <location>
        <begin position="496"/>
        <end position="516"/>
    </location>
</feature>
<feature type="compositionally biased region" description="Acidic residues" evidence="3">
    <location>
        <begin position="67"/>
        <end position="89"/>
    </location>
</feature>
<reference evidence="4" key="1">
    <citation type="submission" date="2021-06" db="EMBL/GenBank/DDBJ databases">
        <authorList>
            <person name="Hodson N. C."/>
            <person name="Mongue J. A."/>
            <person name="Jaron S. K."/>
        </authorList>
    </citation>
    <scope>NUCLEOTIDE SEQUENCE</scope>
</reference>
<keyword evidence="1" id="KW-0597">Phosphoprotein</keyword>
<evidence type="ECO:0000256" key="2">
    <source>
        <dbReference type="PROSITE-ProRule" id="PRU00221"/>
    </source>
</evidence>
<dbReference type="GO" id="GO:0006364">
    <property type="term" value="P:rRNA processing"/>
    <property type="evidence" value="ECO:0007669"/>
    <property type="project" value="InterPro"/>
</dbReference>